<accession>A0A0G4EBP3</accession>
<dbReference type="EMBL" id="CDMY01000123">
    <property type="protein sequence ID" value="CEL92950.1"/>
    <property type="molecule type" value="Genomic_DNA"/>
</dbReference>
<dbReference type="AlphaFoldDB" id="A0A0G4EBP3"/>
<feature type="signal peptide" evidence="1">
    <location>
        <begin position="1"/>
        <end position="19"/>
    </location>
</feature>
<feature type="chain" id="PRO_5005187112" evidence="1">
    <location>
        <begin position="20"/>
        <end position="286"/>
    </location>
</feature>
<dbReference type="Proteomes" id="UP000041254">
    <property type="component" value="Unassembled WGS sequence"/>
</dbReference>
<protein>
    <submittedName>
        <fullName evidence="2">Uncharacterized protein</fullName>
    </submittedName>
</protein>
<keyword evidence="3" id="KW-1185">Reference proteome</keyword>
<organism evidence="2 3">
    <name type="scientific">Vitrella brassicaformis (strain CCMP3155)</name>
    <dbReference type="NCBI Taxonomy" id="1169540"/>
    <lineage>
        <taxon>Eukaryota</taxon>
        <taxon>Sar</taxon>
        <taxon>Alveolata</taxon>
        <taxon>Colpodellida</taxon>
        <taxon>Vitrellaceae</taxon>
        <taxon>Vitrella</taxon>
    </lineage>
</organism>
<dbReference type="PhylomeDB" id="A0A0G4EBP3"/>
<name>A0A0G4EBP3_VITBC</name>
<proteinExistence type="predicted"/>
<evidence type="ECO:0000313" key="3">
    <source>
        <dbReference type="Proteomes" id="UP000041254"/>
    </source>
</evidence>
<evidence type="ECO:0000313" key="2">
    <source>
        <dbReference type="EMBL" id="CEL92950.1"/>
    </source>
</evidence>
<sequence length="286" mass="32446">MLVLWLVALHSLLCPPCSALGLAGSSHLSHDPSVPGAFLPAAAPQQRPVGFLRRRTGRHAATRRYASPWDADLKFLPYGAEGSPEREIEAPFREWQEANEKHWQLQLLDIDPEDNSTYARELEAAEQREDAAYQSLVARLAGNDTLCWYLVDTYWAIAGDGWRGLWGQEEGMKYEDRRNVIVEEFIFPRQHQIDPNGTLTIEMFDQAGRKLREAQANIYVERAKCEAVGSTDPFCSARAFYAKQSRYDAWQRILGKYQSSPDASIDVRARYKQWLSLAVAEAQGLK</sequence>
<evidence type="ECO:0000256" key="1">
    <source>
        <dbReference type="SAM" id="SignalP"/>
    </source>
</evidence>
<gene>
    <name evidence="2" type="ORF">Vbra_11173</name>
</gene>
<reference evidence="2 3" key="1">
    <citation type="submission" date="2014-11" db="EMBL/GenBank/DDBJ databases">
        <authorList>
            <person name="Zhu J."/>
            <person name="Qi W."/>
            <person name="Song R."/>
        </authorList>
    </citation>
    <scope>NUCLEOTIDE SEQUENCE [LARGE SCALE GENOMIC DNA]</scope>
</reference>
<keyword evidence="1" id="KW-0732">Signal</keyword>
<dbReference type="InParanoid" id="A0A0G4EBP3"/>
<dbReference type="VEuPathDB" id="CryptoDB:Vbra_11173"/>